<protein>
    <recommendedName>
        <fullName evidence="3">Carboxylic ester hydrolase</fullName>
        <ecNumber evidence="3">3.1.1.-</ecNumber>
    </recommendedName>
</protein>
<evidence type="ECO:0000313" key="5">
    <source>
        <dbReference type="EMBL" id="MBB6570329.1"/>
    </source>
</evidence>
<dbReference type="InterPro" id="IPR019826">
    <property type="entry name" value="Carboxylesterase_B_AS"/>
</dbReference>
<evidence type="ECO:0000256" key="3">
    <source>
        <dbReference type="RuleBase" id="RU361235"/>
    </source>
</evidence>
<dbReference type="EC" id="3.1.1.-" evidence="3"/>
<dbReference type="InterPro" id="IPR050309">
    <property type="entry name" value="Type-B_Carboxylest/Lipase"/>
</dbReference>
<dbReference type="PANTHER" id="PTHR11559">
    <property type="entry name" value="CARBOXYLESTERASE"/>
    <property type="match status" value="1"/>
</dbReference>
<dbReference type="AlphaFoldDB" id="A0A7Y4L6G8"/>
<dbReference type="EMBL" id="JACHKF010000001">
    <property type="protein sequence ID" value="MBB6570329.1"/>
    <property type="molecule type" value="Genomic_DNA"/>
</dbReference>
<evidence type="ECO:0000313" key="7">
    <source>
        <dbReference type="Proteomes" id="UP000534306"/>
    </source>
</evidence>
<name>A0A7Y4L6G8_9ACTN</name>
<dbReference type="RefSeq" id="WP_171678450.1">
    <property type="nucleotide sequence ID" value="NZ_BAAAGT010000017.1"/>
</dbReference>
<proteinExistence type="inferred from homology"/>
<dbReference type="Proteomes" id="UP000553957">
    <property type="component" value="Unassembled WGS sequence"/>
</dbReference>
<dbReference type="InterPro" id="IPR029058">
    <property type="entry name" value="AB_hydrolase_fold"/>
</dbReference>
<evidence type="ECO:0000256" key="2">
    <source>
        <dbReference type="ARBA" id="ARBA00022801"/>
    </source>
</evidence>
<evidence type="ECO:0000313" key="6">
    <source>
        <dbReference type="EMBL" id="NOL45193.1"/>
    </source>
</evidence>
<evidence type="ECO:0000256" key="1">
    <source>
        <dbReference type="ARBA" id="ARBA00005964"/>
    </source>
</evidence>
<dbReference type="InterPro" id="IPR002018">
    <property type="entry name" value="CarbesteraseB"/>
</dbReference>
<reference evidence="5 8" key="2">
    <citation type="submission" date="2020-08" db="EMBL/GenBank/DDBJ databases">
        <title>Sequencing the genomes of 1000 actinobacteria strains.</title>
        <authorList>
            <person name="Klenk H.-P."/>
        </authorList>
    </citation>
    <scope>NUCLEOTIDE SEQUENCE [LARGE SCALE GENOMIC DNA]</scope>
    <source>
        <strain evidence="5 8">DSM 15626</strain>
    </source>
</reference>
<keyword evidence="3" id="KW-0732">Signal</keyword>
<dbReference type="PROSITE" id="PS00122">
    <property type="entry name" value="CARBOXYLESTERASE_B_1"/>
    <property type="match status" value="1"/>
</dbReference>
<evidence type="ECO:0000259" key="4">
    <source>
        <dbReference type="Pfam" id="PF00135"/>
    </source>
</evidence>
<accession>A0A7Y4L6G8</accession>
<dbReference type="Gene3D" id="3.40.50.1820">
    <property type="entry name" value="alpha/beta hydrolase"/>
    <property type="match status" value="1"/>
</dbReference>
<dbReference type="EMBL" id="JABJRC010000011">
    <property type="protein sequence ID" value="NOL45193.1"/>
    <property type="molecule type" value="Genomic_DNA"/>
</dbReference>
<dbReference type="Pfam" id="PF00135">
    <property type="entry name" value="COesterase"/>
    <property type="match status" value="1"/>
</dbReference>
<reference evidence="6 7" key="1">
    <citation type="submission" date="2020-05" db="EMBL/GenBank/DDBJ databases">
        <title>Genome sequence of Kribbella sandramycini ATCC 39419.</title>
        <authorList>
            <person name="Maclea K.S."/>
            <person name="Fair J.L."/>
        </authorList>
    </citation>
    <scope>NUCLEOTIDE SEQUENCE [LARGE SCALE GENOMIC DNA]</scope>
    <source>
        <strain evidence="6 7">ATCC 39419</strain>
    </source>
</reference>
<feature type="domain" description="Carboxylesterase type B" evidence="4">
    <location>
        <begin position="27"/>
        <end position="497"/>
    </location>
</feature>
<evidence type="ECO:0000313" key="8">
    <source>
        <dbReference type="Proteomes" id="UP000553957"/>
    </source>
</evidence>
<dbReference type="GO" id="GO:0016787">
    <property type="term" value="F:hydrolase activity"/>
    <property type="evidence" value="ECO:0007669"/>
    <property type="project" value="UniProtKB-KW"/>
</dbReference>
<sequence>MRLRRLLSGLLVLPLVLAVAPPVAGATTIVRTDRGAVRGAVADGVRTFEGVPFAAPPVGELRWRPPQAGKAWHGVRDATAPRAGCSQIPGFGSGRIVNENCLYLNVATPSRSKGALPVMVWIHGGGFTNGEAAAYDPVKLVKRGDVVVVTVSYRLGVFGFLATPDLTAEGRNQSGNFGFQDQQEALRWVQRNIRAFGGDPGNVTIFGESAGAASVCGHLVTAGSAGLFSKAIGQSWACAEPTSATGQEAETLGTAFVGRTGCADLACLRAKSTADVLDTWGTDVPAAPVVGGKEFPVRPEQLFEEGKFRRVPLLWGTTRDEARLVVSLLYFDAGDPVTAAGYETTTRELLGEHADAVLAKYPAAAYPSPAIALATMLTDKTLARGYFGGLSTCLNLRGYQSLSRHTPVYAYQFADRTAPSFKDWPDYDEGAAHGTELYYLWPGAFGTTLTPAQNQLSDQLATYWTTFARTGNPNSPSTPHWPRFTTDNTVQTMTLDRVGPTNPAIESNCAWWSTLG</sequence>
<feature type="chain" id="PRO_5039736525" description="Carboxylic ester hydrolase" evidence="3">
    <location>
        <begin position="26"/>
        <end position="516"/>
    </location>
</feature>
<dbReference type="Proteomes" id="UP000534306">
    <property type="component" value="Unassembled WGS sequence"/>
</dbReference>
<comment type="caution">
    <text evidence="6">The sequence shown here is derived from an EMBL/GenBank/DDBJ whole genome shotgun (WGS) entry which is preliminary data.</text>
</comment>
<gene>
    <name evidence="5" type="ORF">HNR71_005966</name>
    <name evidence="6" type="ORF">HPO96_33590</name>
</gene>
<comment type="similarity">
    <text evidence="1 3">Belongs to the type-B carboxylesterase/lipase family.</text>
</comment>
<keyword evidence="7" id="KW-1185">Reference proteome</keyword>
<dbReference type="SUPFAM" id="SSF53474">
    <property type="entry name" value="alpha/beta-Hydrolases"/>
    <property type="match status" value="1"/>
</dbReference>
<organism evidence="6 7">
    <name type="scientific">Kribbella sandramycini</name>
    <dbReference type="NCBI Taxonomy" id="60450"/>
    <lineage>
        <taxon>Bacteria</taxon>
        <taxon>Bacillati</taxon>
        <taxon>Actinomycetota</taxon>
        <taxon>Actinomycetes</taxon>
        <taxon>Propionibacteriales</taxon>
        <taxon>Kribbellaceae</taxon>
        <taxon>Kribbella</taxon>
    </lineage>
</organism>
<keyword evidence="2 3" id="KW-0378">Hydrolase</keyword>
<feature type="signal peptide" evidence="3">
    <location>
        <begin position="1"/>
        <end position="25"/>
    </location>
</feature>